<dbReference type="InterPro" id="IPR003010">
    <property type="entry name" value="C-N_Hydrolase"/>
</dbReference>
<organism evidence="3 4">
    <name type="scientific">Desulfofundulus kuznetsovii (strain DSM 6115 / VKM B-1805 / 17)</name>
    <name type="common">Desulfotomaculum kuznetsovii</name>
    <dbReference type="NCBI Taxonomy" id="760568"/>
    <lineage>
        <taxon>Bacteria</taxon>
        <taxon>Bacillati</taxon>
        <taxon>Bacillota</taxon>
        <taxon>Clostridia</taxon>
        <taxon>Eubacteriales</taxon>
        <taxon>Peptococcaceae</taxon>
        <taxon>Desulfofundulus</taxon>
    </lineage>
</organism>
<dbReference type="RefSeq" id="WP_013823751.1">
    <property type="nucleotide sequence ID" value="NC_015573.1"/>
</dbReference>
<protein>
    <submittedName>
        <fullName evidence="3">Nitrilase/cyanide hydratase and apolipoprotein N-acyltransferase</fullName>
    </submittedName>
</protein>
<dbReference type="AlphaFoldDB" id="A0AAU8PS31"/>
<dbReference type="Pfam" id="PF00795">
    <property type="entry name" value="CN_hydrolase"/>
    <property type="match status" value="1"/>
</dbReference>
<dbReference type="EMBL" id="CP002770">
    <property type="protein sequence ID" value="AEG16240.1"/>
    <property type="molecule type" value="Genomic_DNA"/>
</dbReference>
<feature type="domain" description="CN hydrolase" evidence="2">
    <location>
        <begin position="4"/>
        <end position="255"/>
    </location>
</feature>
<dbReference type="PANTHER" id="PTHR43674">
    <property type="entry name" value="NITRILASE C965.09-RELATED"/>
    <property type="match status" value="1"/>
</dbReference>
<keyword evidence="4" id="KW-1185">Reference proteome</keyword>
<dbReference type="InterPro" id="IPR050345">
    <property type="entry name" value="Aliph_Amidase/BUP"/>
</dbReference>
<proteinExistence type="predicted"/>
<sequence length="285" mass="31447">MSCLKLAIIQFPRDRTNLDQNIAQMHKFLDEITADVDVVLLPEDWLGATVIDWDDYQEIIIKLFYGAILSRGKSGGYIPGGTPVTGGPSPNPILISGAQYVRAEGGIYSRGMILGGELSAPVFFEKQFPSQAIGERSYVKPGSLLPVIQHRGTSLGVAVCVDIMYPEIVRSLALRGALLILNPANIPAARMPLWQSVGITRACENTVFVVAANNTATSYPDGREVQGESFLAYPDGYTLLSCGREPGVYYFDLDLSLVSKVRQRWPYLEDVRSNRESICRKYYSE</sequence>
<dbReference type="Proteomes" id="UP000009229">
    <property type="component" value="Chromosome"/>
</dbReference>
<keyword evidence="1" id="KW-0378">Hydrolase</keyword>
<evidence type="ECO:0000259" key="2">
    <source>
        <dbReference type="PROSITE" id="PS50263"/>
    </source>
</evidence>
<dbReference type="SUPFAM" id="SSF56317">
    <property type="entry name" value="Carbon-nitrogen hydrolase"/>
    <property type="match status" value="1"/>
</dbReference>
<dbReference type="PANTHER" id="PTHR43674:SF2">
    <property type="entry name" value="BETA-UREIDOPROPIONASE"/>
    <property type="match status" value="1"/>
</dbReference>
<gene>
    <name evidence="3" type="ordered locus">Desku_2719</name>
</gene>
<dbReference type="InterPro" id="IPR036526">
    <property type="entry name" value="C-N_Hydrolase_sf"/>
</dbReference>
<dbReference type="CDD" id="cd07197">
    <property type="entry name" value="nitrilase"/>
    <property type="match status" value="1"/>
</dbReference>
<evidence type="ECO:0000313" key="3">
    <source>
        <dbReference type="EMBL" id="AEG16240.1"/>
    </source>
</evidence>
<dbReference type="Gene3D" id="3.60.110.10">
    <property type="entry name" value="Carbon-nitrogen hydrolase"/>
    <property type="match status" value="1"/>
</dbReference>
<dbReference type="GO" id="GO:0016811">
    <property type="term" value="F:hydrolase activity, acting on carbon-nitrogen (but not peptide) bonds, in linear amides"/>
    <property type="evidence" value="ECO:0007669"/>
    <property type="project" value="TreeGrafter"/>
</dbReference>
<accession>A0AAU8PS31</accession>
<dbReference type="PROSITE" id="PS50263">
    <property type="entry name" value="CN_HYDROLASE"/>
    <property type="match status" value="1"/>
</dbReference>
<dbReference type="KEGG" id="dku:Desku_2719"/>
<reference evidence="4" key="1">
    <citation type="submission" date="2011-05" db="EMBL/GenBank/DDBJ databases">
        <title>Complete sequence of Desulfotomaculum kuznetsovii DSM 6115.</title>
        <authorList>
            <person name="Lucas S."/>
            <person name="Han J."/>
            <person name="Lapidus A."/>
            <person name="Cheng J.-F."/>
            <person name="Goodwin L."/>
            <person name="Pitluck S."/>
            <person name="Peters L."/>
            <person name="Mikhailova N."/>
            <person name="Lu M."/>
            <person name="Saunders E."/>
            <person name="Han C."/>
            <person name="Tapia R."/>
            <person name="Land M."/>
            <person name="Hauser L."/>
            <person name="Kyrpides N."/>
            <person name="Ivanova N."/>
            <person name="Pagani I."/>
            <person name="Nazina T."/>
            <person name="Ivanova A."/>
            <person name="Parshina S."/>
            <person name="Kuever J."/>
            <person name="Muyzer G."/>
            <person name="Plugge C."/>
            <person name="Stams A."/>
            <person name="Woyke T."/>
        </authorList>
    </citation>
    <scope>NUCLEOTIDE SEQUENCE [LARGE SCALE GENOMIC DNA]</scope>
    <source>
        <strain evidence="4">DSM 6115 / VKM B-1805 / 17</strain>
    </source>
</reference>
<evidence type="ECO:0000256" key="1">
    <source>
        <dbReference type="ARBA" id="ARBA00022801"/>
    </source>
</evidence>
<evidence type="ECO:0000313" key="4">
    <source>
        <dbReference type="Proteomes" id="UP000009229"/>
    </source>
</evidence>
<name>A0AAU8PS31_DESK7</name>